<dbReference type="Proteomes" id="UP000422764">
    <property type="component" value="Chromosome"/>
</dbReference>
<dbReference type="PANTHER" id="PTHR39321">
    <property type="entry name" value="NICOTINATE-NUCLEOTIDE ADENYLYLTRANSFERASE-RELATED"/>
    <property type="match status" value="1"/>
</dbReference>
<gene>
    <name evidence="10 12" type="primary">nadD</name>
    <name evidence="12" type="ORF">GOM49_14085</name>
</gene>
<evidence type="ECO:0000256" key="6">
    <source>
        <dbReference type="ARBA" id="ARBA00022741"/>
    </source>
</evidence>
<comment type="catalytic activity">
    <reaction evidence="9 10">
        <text>nicotinate beta-D-ribonucleotide + ATP + H(+) = deamido-NAD(+) + diphosphate</text>
        <dbReference type="Rhea" id="RHEA:22860"/>
        <dbReference type="ChEBI" id="CHEBI:15378"/>
        <dbReference type="ChEBI" id="CHEBI:30616"/>
        <dbReference type="ChEBI" id="CHEBI:33019"/>
        <dbReference type="ChEBI" id="CHEBI:57502"/>
        <dbReference type="ChEBI" id="CHEBI:58437"/>
        <dbReference type="EC" id="2.7.7.18"/>
    </reaction>
</comment>
<dbReference type="AlphaFoldDB" id="A0A6I6F0P2"/>
<dbReference type="GO" id="GO:0004515">
    <property type="term" value="F:nicotinate-nucleotide adenylyltransferase activity"/>
    <property type="evidence" value="ECO:0007669"/>
    <property type="project" value="UniProtKB-UniRule"/>
</dbReference>
<dbReference type="NCBIfam" id="TIGR00482">
    <property type="entry name" value="nicotinate (nicotinamide) nucleotide adenylyltransferase"/>
    <property type="match status" value="1"/>
</dbReference>
<evidence type="ECO:0000256" key="4">
    <source>
        <dbReference type="ARBA" id="ARBA00022679"/>
    </source>
</evidence>
<evidence type="ECO:0000259" key="11">
    <source>
        <dbReference type="Pfam" id="PF01467"/>
    </source>
</evidence>
<keyword evidence="5 10" id="KW-0548">Nucleotidyltransferase</keyword>
<keyword evidence="4 10" id="KW-0808">Transferase</keyword>
<evidence type="ECO:0000313" key="13">
    <source>
        <dbReference type="Proteomes" id="UP000422764"/>
    </source>
</evidence>
<dbReference type="UniPathway" id="UPA00253">
    <property type="reaction ID" value="UER00332"/>
</dbReference>
<dbReference type="HAMAP" id="MF_00244">
    <property type="entry name" value="NaMN_adenylyltr"/>
    <property type="match status" value="1"/>
</dbReference>
<dbReference type="InterPro" id="IPR014729">
    <property type="entry name" value="Rossmann-like_a/b/a_fold"/>
</dbReference>
<dbReference type="NCBIfam" id="NF000840">
    <property type="entry name" value="PRK00071.1-3"/>
    <property type="match status" value="1"/>
</dbReference>
<accession>A0A6I6F0P2</accession>
<dbReference type="CDD" id="cd02165">
    <property type="entry name" value="NMNAT"/>
    <property type="match status" value="1"/>
</dbReference>
<comment type="pathway">
    <text evidence="2 10">Cofactor biosynthesis; NAD(+) biosynthesis; deamido-NAD(+) from nicotinate D-ribonucleotide: step 1/1.</text>
</comment>
<keyword evidence="7 10" id="KW-0067">ATP-binding</keyword>
<keyword evidence="6 10" id="KW-0547">Nucleotide-binding</keyword>
<keyword evidence="13" id="KW-1185">Reference proteome</keyword>
<evidence type="ECO:0000256" key="8">
    <source>
        <dbReference type="ARBA" id="ARBA00023027"/>
    </source>
</evidence>
<comment type="similarity">
    <text evidence="10">Belongs to the NadD family.</text>
</comment>
<dbReference type="GO" id="GO:0009435">
    <property type="term" value="P:NAD+ biosynthetic process"/>
    <property type="evidence" value="ECO:0007669"/>
    <property type="project" value="UniProtKB-UniRule"/>
</dbReference>
<sequence>MKKIGIYGGTFNPIHNGHLNMVKQMAIMIGLDNILIIPTNIPPHKEESAIAESRHRYEMCRLACGENHLFEICDLELKREGRSYTVDTLNEISSTYINSNLYFMMGSDSFLSVSRWLGFEEIIKLAALCTAPRNIKEIPQLVKMEQLLRSRGANTIICDISIMPISSTEIRSRISRGLSVEEMVPKKVIDYIDKNGLYTSNKST</sequence>
<dbReference type="InterPro" id="IPR004821">
    <property type="entry name" value="Cyt_trans-like"/>
</dbReference>
<evidence type="ECO:0000256" key="2">
    <source>
        <dbReference type="ARBA" id="ARBA00005019"/>
    </source>
</evidence>
<dbReference type="Gene3D" id="3.40.50.620">
    <property type="entry name" value="HUPs"/>
    <property type="match status" value="1"/>
</dbReference>
<comment type="function">
    <text evidence="1 10">Catalyzes the reversible adenylation of nicotinate mononucleotide (NaMN) to nicotinic acid adenine dinucleotide (NaAD).</text>
</comment>
<keyword evidence="3 10" id="KW-0662">Pyridine nucleotide biosynthesis</keyword>
<proteinExistence type="inferred from homology"/>
<keyword evidence="8 10" id="KW-0520">NAD</keyword>
<evidence type="ECO:0000256" key="10">
    <source>
        <dbReference type="HAMAP-Rule" id="MF_00244"/>
    </source>
</evidence>
<evidence type="ECO:0000256" key="5">
    <source>
        <dbReference type="ARBA" id="ARBA00022695"/>
    </source>
</evidence>
<feature type="domain" description="Cytidyltransferase-like" evidence="11">
    <location>
        <begin position="6"/>
        <end position="173"/>
    </location>
</feature>
<evidence type="ECO:0000313" key="12">
    <source>
        <dbReference type="EMBL" id="QGU96071.1"/>
    </source>
</evidence>
<evidence type="ECO:0000256" key="7">
    <source>
        <dbReference type="ARBA" id="ARBA00022840"/>
    </source>
</evidence>
<dbReference type="NCBIfam" id="TIGR00125">
    <property type="entry name" value="cyt_tran_rel"/>
    <property type="match status" value="1"/>
</dbReference>
<dbReference type="InterPro" id="IPR005248">
    <property type="entry name" value="NadD/NMNAT"/>
</dbReference>
<dbReference type="Pfam" id="PF01467">
    <property type="entry name" value="CTP_transf_like"/>
    <property type="match status" value="1"/>
</dbReference>
<protein>
    <recommendedName>
        <fullName evidence="10">Probable nicotinate-nucleotide adenylyltransferase</fullName>
        <ecNumber evidence="10">2.7.7.18</ecNumber>
    </recommendedName>
    <alternativeName>
        <fullName evidence="10">Deamido-NAD(+) diphosphorylase</fullName>
    </alternativeName>
    <alternativeName>
        <fullName evidence="10">Deamido-NAD(+) pyrophosphorylase</fullName>
    </alternativeName>
    <alternativeName>
        <fullName evidence="10">Nicotinate mononucleotide adenylyltransferase</fullName>
        <shortName evidence="10">NaMN adenylyltransferase</shortName>
    </alternativeName>
</protein>
<evidence type="ECO:0000256" key="3">
    <source>
        <dbReference type="ARBA" id="ARBA00022642"/>
    </source>
</evidence>
<evidence type="ECO:0000256" key="1">
    <source>
        <dbReference type="ARBA" id="ARBA00002324"/>
    </source>
</evidence>
<reference evidence="12 13" key="1">
    <citation type="submission" date="2019-12" db="EMBL/GenBank/DDBJ databases">
        <title>Genome sequenceing of Clostridium bovifaecis.</title>
        <authorList>
            <person name="Yao Y."/>
        </authorList>
    </citation>
    <scope>NUCLEOTIDE SEQUENCE [LARGE SCALE GENOMIC DNA]</scope>
    <source>
        <strain evidence="12 13">BXX</strain>
    </source>
</reference>
<dbReference type="GO" id="GO:0005524">
    <property type="term" value="F:ATP binding"/>
    <property type="evidence" value="ECO:0007669"/>
    <property type="project" value="UniProtKB-KW"/>
</dbReference>
<dbReference type="EC" id="2.7.7.18" evidence="10"/>
<dbReference type="SUPFAM" id="SSF52374">
    <property type="entry name" value="Nucleotidylyl transferase"/>
    <property type="match status" value="1"/>
</dbReference>
<evidence type="ECO:0000256" key="9">
    <source>
        <dbReference type="ARBA" id="ARBA00048721"/>
    </source>
</evidence>
<name>A0A6I6F0P2_9CLOT</name>
<dbReference type="EMBL" id="CP046522">
    <property type="protein sequence ID" value="QGU96071.1"/>
    <property type="molecule type" value="Genomic_DNA"/>
</dbReference>
<organism evidence="12 13">
    <name type="scientific">Clostridium bovifaecis</name>
    <dbReference type="NCBI Taxonomy" id="2184719"/>
    <lineage>
        <taxon>Bacteria</taxon>
        <taxon>Bacillati</taxon>
        <taxon>Bacillota</taxon>
        <taxon>Clostridia</taxon>
        <taxon>Eubacteriales</taxon>
        <taxon>Clostridiaceae</taxon>
        <taxon>Clostridium</taxon>
    </lineage>
</organism>
<dbReference type="PANTHER" id="PTHR39321:SF3">
    <property type="entry name" value="PHOSPHOPANTETHEINE ADENYLYLTRANSFERASE"/>
    <property type="match status" value="1"/>
</dbReference>